<gene>
    <name evidence="9" type="ORF">Poli38472_008083</name>
</gene>
<comment type="subcellular location">
    <subcellularLocation>
        <location evidence="1">Membrane</location>
        <topology evidence="1">Multi-pass membrane protein</topology>
    </subcellularLocation>
</comment>
<evidence type="ECO:0000313" key="9">
    <source>
        <dbReference type="EMBL" id="TMW65441.1"/>
    </source>
</evidence>
<feature type="transmembrane region" description="Helical" evidence="8">
    <location>
        <begin position="514"/>
        <end position="533"/>
    </location>
</feature>
<evidence type="ECO:0000256" key="7">
    <source>
        <dbReference type="SAM" id="MobiDB-lite"/>
    </source>
</evidence>
<evidence type="ECO:0000313" key="10">
    <source>
        <dbReference type="Proteomes" id="UP000794436"/>
    </source>
</evidence>
<keyword evidence="3" id="KW-0813">Transport</keyword>
<dbReference type="Proteomes" id="UP000794436">
    <property type="component" value="Unassembled WGS sequence"/>
</dbReference>
<comment type="caution">
    <text evidence="9">The sequence shown here is derived from an EMBL/GenBank/DDBJ whole genome shotgun (WGS) entry which is preliminary data.</text>
</comment>
<keyword evidence="10" id="KW-1185">Reference proteome</keyword>
<dbReference type="EMBL" id="SPLM01000037">
    <property type="protein sequence ID" value="TMW65441.1"/>
    <property type="molecule type" value="Genomic_DNA"/>
</dbReference>
<feature type="transmembrane region" description="Helical" evidence="8">
    <location>
        <begin position="297"/>
        <end position="315"/>
    </location>
</feature>
<dbReference type="InterPro" id="IPR036259">
    <property type="entry name" value="MFS_trans_sf"/>
</dbReference>
<dbReference type="InterPro" id="IPR039309">
    <property type="entry name" value="BT1"/>
</dbReference>
<keyword evidence="6 8" id="KW-0472">Membrane</keyword>
<evidence type="ECO:0000256" key="8">
    <source>
        <dbReference type="SAM" id="Phobius"/>
    </source>
</evidence>
<evidence type="ECO:0000256" key="6">
    <source>
        <dbReference type="ARBA" id="ARBA00023136"/>
    </source>
</evidence>
<feature type="region of interest" description="Disordered" evidence="7">
    <location>
        <begin position="24"/>
        <end position="76"/>
    </location>
</feature>
<dbReference type="Pfam" id="PF03092">
    <property type="entry name" value="BT1"/>
    <property type="match status" value="1"/>
</dbReference>
<dbReference type="GO" id="GO:0016020">
    <property type="term" value="C:membrane"/>
    <property type="evidence" value="ECO:0007669"/>
    <property type="project" value="UniProtKB-SubCell"/>
</dbReference>
<proteinExistence type="inferred from homology"/>
<keyword evidence="4 8" id="KW-0812">Transmembrane</keyword>
<keyword evidence="5 8" id="KW-1133">Transmembrane helix</keyword>
<dbReference type="AlphaFoldDB" id="A0A8K1CMM7"/>
<dbReference type="PANTHER" id="PTHR31585">
    <property type="entry name" value="FOLATE-BIOPTERIN TRANSPORTER 1, CHLOROPLASTIC"/>
    <property type="match status" value="1"/>
</dbReference>
<feature type="transmembrane region" description="Helical" evidence="8">
    <location>
        <begin position="222"/>
        <end position="242"/>
    </location>
</feature>
<feature type="transmembrane region" description="Helical" evidence="8">
    <location>
        <begin position="595"/>
        <end position="613"/>
    </location>
</feature>
<feature type="transmembrane region" description="Helical" evidence="8">
    <location>
        <begin position="372"/>
        <end position="394"/>
    </location>
</feature>
<dbReference type="PANTHER" id="PTHR31585:SF5">
    <property type="entry name" value="RNA-BINDING S4 DOMAIN-CONTAINING PROTEIN"/>
    <property type="match status" value="1"/>
</dbReference>
<dbReference type="OrthoDB" id="163346at2759"/>
<evidence type="ECO:0000256" key="3">
    <source>
        <dbReference type="ARBA" id="ARBA00022448"/>
    </source>
</evidence>
<comment type="similarity">
    <text evidence="2">Belongs to the major facilitator superfamily. Folate-biopterin transporter (TC 2.A.71) family.</text>
</comment>
<evidence type="ECO:0000256" key="2">
    <source>
        <dbReference type="ARBA" id="ARBA00007015"/>
    </source>
</evidence>
<sequence>MSAHPNNQNRKGGIVLLEDPEMLHHSYDNAPPRASEHAPPSHQHGAGYGHSYAPSGHASSAYHQGEYGQSGFQHGDYANHASYQQQQTPGYDYHGYQNSGYDHSGVYDINEYDQSGYTQRPTTVTLGSDPSTYNLDQSYPSRYYRQHKTPTVVSKPVTLSSLETGQSSNGAFRPGGAVDLFSRQYIGYIVNWWLIGFFNGAIPALVFPLFGVYLHLASYQSNAVLALMDFAWNFKFFFSFLSDCLPMNRQRRKPYMYIGWIIQILMLIGLLARKETEPYMRHGEIVNAHAVSAGPKYVTPLMVLSFARILVVVASEGMMVEFAHREAEAQRGRTQIITMMVRSFGQAIGMVVVAVCWNSSEFGGSFAFSLPLPGMFGVWIFMSVVGLVATWFIVEEKMPMSSQPFKSHLQRIWRVIQQRSSWQIMVFGFFQNAGMSVEYNDRDGFHRLRLGKDTIGLNMSQATKVAGAILGGYLLKRFWLNTSWRKILICSLIFSTIINIPIETLTIFDYLPSTGIYGAAEFITGGPIAMMVLMRELVIIEITDPGYEAATYGFITNVHYLGKPMVLMLSNIFAHRREDLADDTSEIRWGIATEMWVKMGVQVIVILAIIPLLPRQKRHALERKLLGNPNLVIPVVVFFLVVVMFVTAVTANLLAVIESTSCLRFAGGNGC</sequence>
<feature type="transmembrane region" description="Helical" evidence="8">
    <location>
        <begin position="192"/>
        <end position="216"/>
    </location>
</feature>
<name>A0A8K1CMM7_PYTOL</name>
<evidence type="ECO:0008006" key="11">
    <source>
        <dbReference type="Google" id="ProtNLM"/>
    </source>
</evidence>
<reference evidence="9" key="1">
    <citation type="submission" date="2019-03" db="EMBL/GenBank/DDBJ databases">
        <title>Long read genome sequence of the mycoparasitic Pythium oligandrum ATCC 38472 isolated from sugarbeet rhizosphere.</title>
        <authorList>
            <person name="Gaulin E."/>
        </authorList>
    </citation>
    <scope>NUCLEOTIDE SEQUENCE</scope>
    <source>
        <strain evidence="9">ATCC 38472_TT</strain>
    </source>
</reference>
<feature type="transmembrane region" description="Helical" evidence="8">
    <location>
        <begin position="254"/>
        <end position="272"/>
    </location>
</feature>
<feature type="transmembrane region" description="Helical" evidence="8">
    <location>
        <begin position="336"/>
        <end position="360"/>
    </location>
</feature>
<organism evidence="9 10">
    <name type="scientific">Pythium oligandrum</name>
    <name type="common">Mycoparasitic fungus</name>
    <dbReference type="NCBI Taxonomy" id="41045"/>
    <lineage>
        <taxon>Eukaryota</taxon>
        <taxon>Sar</taxon>
        <taxon>Stramenopiles</taxon>
        <taxon>Oomycota</taxon>
        <taxon>Peronosporomycetes</taxon>
        <taxon>Pythiales</taxon>
        <taxon>Pythiaceae</taxon>
        <taxon>Pythium</taxon>
    </lineage>
</organism>
<feature type="transmembrane region" description="Helical" evidence="8">
    <location>
        <begin position="633"/>
        <end position="657"/>
    </location>
</feature>
<protein>
    <recommendedName>
        <fullName evidence="11">Transmembrane protein</fullName>
    </recommendedName>
</protein>
<dbReference type="SUPFAM" id="SSF103473">
    <property type="entry name" value="MFS general substrate transporter"/>
    <property type="match status" value="1"/>
</dbReference>
<evidence type="ECO:0000256" key="1">
    <source>
        <dbReference type="ARBA" id="ARBA00004141"/>
    </source>
</evidence>
<accession>A0A8K1CMM7</accession>
<feature type="transmembrane region" description="Helical" evidence="8">
    <location>
        <begin position="487"/>
        <end position="508"/>
    </location>
</feature>
<evidence type="ECO:0000256" key="5">
    <source>
        <dbReference type="ARBA" id="ARBA00022989"/>
    </source>
</evidence>
<evidence type="ECO:0000256" key="4">
    <source>
        <dbReference type="ARBA" id="ARBA00022692"/>
    </source>
</evidence>